<dbReference type="AlphaFoldDB" id="A0A7W6BF44"/>
<dbReference type="Proteomes" id="UP000571950">
    <property type="component" value="Unassembled WGS sequence"/>
</dbReference>
<feature type="region of interest" description="Disordered" evidence="1">
    <location>
        <begin position="47"/>
        <end position="70"/>
    </location>
</feature>
<reference evidence="2 3" key="1">
    <citation type="submission" date="2020-08" db="EMBL/GenBank/DDBJ databases">
        <title>Genomic Encyclopedia of Type Strains, Phase IV (KMG-IV): sequencing the most valuable type-strain genomes for metagenomic binning, comparative biology and taxonomic classification.</title>
        <authorList>
            <person name="Goeker M."/>
        </authorList>
    </citation>
    <scope>NUCLEOTIDE SEQUENCE [LARGE SCALE GENOMIC DNA]</scope>
    <source>
        <strain evidence="2 3">DSM 26189</strain>
    </source>
</reference>
<comment type="caution">
    <text evidence="2">The sequence shown here is derived from an EMBL/GenBank/DDBJ whole genome shotgun (WGS) entry which is preliminary data.</text>
</comment>
<evidence type="ECO:0000313" key="3">
    <source>
        <dbReference type="Proteomes" id="UP000571950"/>
    </source>
</evidence>
<evidence type="ECO:0000313" key="2">
    <source>
        <dbReference type="EMBL" id="MBB3925728.1"/>
    </source>
</evidence>
<protein>
    <submittedName>
        <fullName evidence="2">Uncharacterized protein</fullName>
    </submittedName>
</protein>
<dbReference type="EMBL" id="JACIDT010000004">
    <property type="protein sequence ID" value="MBB3925728.1"/>
    <property type="molecule type" value="Genomic_DNA"/>
</dbReference>
<proteinExistence type="predicted"/>
<dbReference type="RefSeq" id="WP_188071286.1">
    <property type="nucleotide sequence ID" value="NZ_BSPS01000020.1"/>
</dbReference>
<accession>A0A7W6BF44</accession>
<organism evidence="2 3">
    <name type="scientific">Sphingobium jiangsuense</name>
    <dbReference type="NCBI Taxonomy" id="870476"/>
    <lineage>
        <taxon>Bacteria</taxon>
        <taxon>Pseudomonadati</taxon>
        <taxon>Pseudomonadota</taxon>
        <taxon>Alphaproteobacteria</taxon>
        <taxon>Sphingomonadales</taxon>
        <taxon>Sphingomonadaceae</taxon>
        <taxon>Sphingobium</taxon>
    </lineage>
</organism>
<name>A0A7W6BF44_9SPHN</name>
<evidence type="ECO:0000256" key="1">
    <source>
        <dbReference type="SAM" id="MobiDB-lite"/>
    </source>
</evidence>
<sequence length="104" mass="10764">MARSDGLCALFASRRDADLAIEHLVQEHGIERDVLFVEAAGTAASTGTRIGGADGAGASPGTAARDDAPLDGEIQLTVPVTDDDRPVIEGALREAGARQIRRIA</sequence>
<keyword evidence="3" id="KW-1185">Reference proteome</keyword>
<gene>
    <name evidence="2" type="ORF">GGR43_001443</name>
</gene>